<reference evidence="1" key="2">
    <citation type="journal article" date="2020" name="Nat. Commun.">
        <title>Large-scale genome sequencing of mycorrhizal fungi provides insights into the early evolution of symbiotic traits.</title>
        <authorList>
            <person name="Miyauchi S."/>
            <person name="Kiss E."/>
            <person name="Kuo A."/>
            <person name="Drula E."/>
            <person name="Kohler A."/>
            <person name="Sanchez-Garcia M."/>
            <person name="Morin E."/>
            <person name="Andreopoulos B."/>
            <person name="Barry K.W."/>
            <person name="Bonito G."/>
            <person name="Buee M."/>
            <person name="Carver A."/>
            <person name="Chen C."/>
            <person name="Cichocki N."/>
            <person name="Clum A."/>
            <person name="Culley D."/>
            <person name="Crous P.W."/>
            <person name="Fauchery L."/>
            <person name="Girlanda M."/>
            <person name="Hayes R.D."/>
            <person name="Keri Z."/>
            <person name="LaButti K."/>
            <person name="Lipzen A."/>
            <person name="Lombard V."/>
            <person name="Magnuson J."/>
            <person name="Maillard F."/>
            <person name="Murat C."/>
            <person name="Nolan M."/>
            <person name="Ohm R.A."/>
            <person name="Pangilinan J."/>
            <person name="Pereira M.F."/>
            <person name="Perotto S."/>
            <person name="Peter M."/>
            <person name="Pfister S."/>
            <person name="Riley R."/>
            <person name="Sitrit Y."/>
            <person name="Stielow J.B."/>
            <person name="Szollosi G."/>
            <person name="Zifcakova L."/>
            <person name="Stursova M."/>
            <person name="Spatafora J.W."/>
            <person name="Tedersoo L."/>
            <person name="Vaario L.M."/>
            <person name="Yamada A."/>
            <person name="Yan M."/>
            <person name="Wang P."/>
            <person name="Xu J."/>
            <person name="Bruns T."/>
            <person name="Baldrian P."/>
            <person name="Vilgalys R."/>
            <person name="Dunand C."/>
            <person name="Henrissat B."/>
            <person name="Grigoriev I.V."/>
            <person name="Hibbett D."/>
            <person name="Nagy L.G."/>
            <person name="Martin F.M."/>
        </authorList>
    </citation>
    <scope>NUCLEOTIDE SEQUENCE</scope>
    <source>
        <strain evidence="1">Prilba</strain>
    </source>
</reference>
<sequence length="86" mass="9739">MKNVGHGLLRAQAVAHNHPAAQQALVAPEEVPNIGDTPPDFNPNPISYRHSDILQLIIFYNDDFGIVYGDNLYMRISKFRQFLTVF</sequence>
<comment type="caution">
    <text evidence="1">The sequence shown here is derived from an EMBL/GenBank/DDBJ whole genome shotgun (WGS) entry which is preliminary data.</text>
</comment>
<name>A0A9P5TDI6_9AGAM</name>
<dbReference type="Proteomes" id="UP000759537">
    <property type="component" value="Unassembled WGS sequence"/>
</dbReference>
<gene>
    <name evidence="1" type="ORF">DFH94DRAFT_622288</name>
</gene>
<organism evidence="1 2">
    <name type="scientific">Russula ochroleuca</name>
    <dbReference type="NCBI Taxonomy" id="152965"/>
    <lineage>
        <taxon>Eukaryota</taxon>
        <taxon>Fungi</taxon>
        <taxon>Dikarya</taxon>
        <taxon>Basidiomycota</taxon>
        <taxon>Agaricomycotina</taxon>
        <taxon>Agaricomycetes</taxon>
        <taxon>Russulales</taxon>
        <taxon>Russulaceae</taxon>
        <taxon>Russula</taxon>
    </lineage>
</organism>
<accession>A0A9P5TDI6</accession>
<protein>
    <submittedName>
        <fullName evidence="1">Uncharacterized protein</fullName>
    </submittedName>
</protein>
<reference evidence="1" key="1">
    <citation type="submission" date="2019-10" db="EMBL/GenBank/DDBJ databases">
        <authorList>
            <consortium name="DOE Joint Genome Institute"/>
            <person name="Kuo A."/>
            <person name="Miyauchi S."/>
            <person name="Kiss E."/>
            <person name="Drula E."/>
            <person name="Kohler A."/>
            <person name="Sanchez-Garcia M."/>
            <person name="Andreopoulos B."/>
            <person name="Barry K.W."/>
            <person name="Bonito G."/>
            <person name="Buee M."/>
            <person name="Carver A."/>
            <person name="Chen C."/>
            <person name="Cichocki N."/>
            <person name="Clum A."/>
            <person name="Culley D."/>
            <person name="Crous P.W."/>
            <person name="Fauchery L."/>
            <person name="Girlanda M."/>
            <person name="Hayes R."/>
            <person name="Keri Z."/>
            <person name="LaButti K."/>
            <person name="Lipzen A."/>
            <person name="Lombard V."/>
            <person name="Magnuson J."/>
            <person name="Maillard F."/>
            <person name="Morin E."/>
            <person name="Murat C."/>
            <person name="Nolan M."/>
            <person name="Ohm R."/>
            <person name="Pangilinan J."/>
            <person name="Pereira M."/>
            <person name="Perotto S."/>
            <person name="Peter M."/>
            <person name="Riley R."/>
            <person name="Sitrit Y."/>
            <person name="Stielow B."/>
            <person name="Szollosi G."/>
            <person name="Zifcakova L."/>
            <person name="Stursova M."/>
            <person name="Spatafora J.W."/>
            <person name="Tedersoo L."/>
            <person name="Vaario L.-M."/>
            <person name="Yamada A."/>
            <person name="Yan M."/>
            <person name="Wang P."/>
            <person name="Xu J."/>
            <person name="Bruns T."/>
            <person name="Baldrian P."/>
            <person name="Vilgalys R."/>
            <person name="Henrissat B."/>
            <person name="Grigoriev I.V."/>
            <person name="Hibbett D."/>
            <person name="Nagy L.G."/>
            <person name="Martin F.M."/>
        </authorList>
    </citation>
    <scope>NUCLEOTIDE SEQUENCE</scope>
    <source>
        <strain evidence="1">Prilba</strain>
    </source>
</reference>
<keyword evidence="2" id="KW-1185">Reference proteome</keyword>
<dbReference type="EMBL" id="WHVB01000002">
    <property type="protein sequence ID" value="KAF8485944.1"/>
    <property type="molecule type" value="Genomic_DNA"/>
</dbReference>
<dbReference type="AlphaFoldDB" id="A0A9P5TDI6"/>
<evidence type="ECO:0000313" key="2">
    <source>
        <dbReference type="Proteomes" id="UP000759537"/>
    </source>
</evidence>
<dbReference type="OrthoDB" id="3047760at2759"/>
<evidence type="ECO:0000313" key="1">
    <source>
        <dbReference type="EMBL" id="KAF8485944.1"/>
    </source>
</evidence>
<proteinExistence type="predicted"/>